<evidence type="ECO:0000313" key="2">
    <source>
        <dbReference type="EMBL" id="PRY39474.1"/>
    </source>
</evidence>
<keyword evidence="3" id="KW-1185">Reference proteome</keyword>
<feature type="signal peptide" evidence="1">
    <location>
        <begin position="1"/>
        <end position="21"/>
    </location>
</feature>
<dbReference type="AlphaFoldDB" id="A0A2T0T1D6"/>
<evidence type="ECO:0000256" key="1">
    <source>
        <dbReference type="SAM" id="SignalP"/>
    </source>
</evidence>
<evidence type="ECO:0000313" key="3">
    <source>
        <dbReference type="Proteomes" id="UP000239494"/>
    </source>
</evidence>
<accession>A0A2T0T1D6</accession>
<evidence type="ECO:0008006" key="4">
    <source>
        <dbReference type="Google" id="ProtNLM"/>
    </source>
</evidence>
<reference evidence="2 3" key="1">
    <citation type="submission" date="2018-03" db="EMBL/GenBank/DDBJ databases">
        <title>Genomic Encyclopedia of Archaeal and Bacterial Type Strains, Phase II (KMG-II): from individual species to whole genera.</title>
        <authorList>
            <person name="Goeker M."/>
        </authorList>
    </citation>
    <scope>NUCLEOTIDE SEQUENCE [LARGE SCALE GENOMIC DNA]</scope>
    <source>
        <strain evidence="2 3">DSM 44720</strain>
    </source>
</reference>
<dbReference type="Proteomes" id="UP000239494">
    <property type="component" value="Unassembled WGS sequence"/>
</dbReference>
<protein>
    <recommendedName>
        <fullName evidence="4">Secreted protein</fullName>
    </recommendedName>
</protein>
<dbReference type="OrthoDB" id="3542207at2"/>
<dbReference type="RefSeq" id="WP_106189431.1">
    <property type="nucleotide sequence ID" value="NZ_PVTF01000007.1"/>
</dbReference>
<feature type="chain" id="PRO_5015755955" description="Secreted protein" evidence="1">
    <location>
        <begin position="22"/>
        <end position="107"/>
    </location>
</feature>
<organism evidence="2 3">
    <name type="scientific">Umezawaea tangerina</name>
    <dbReference type="NCBI Taxonomy" id="84725"/>
    <lineage>
        <taxon>Bacteria</taxon>
        <taxon>Bacillati</taxon>
        <taxon>Actinomycetota</taxon>
        <taxon>Actinomycetes</taxon>
        <taxon>Pseudonocardiales</taxon>
        <taxon>Pseudonocardiaceae</taxon>
        <taxon>Umezawaea</taxon>
    </lineage>
</organism>
<name>A0A2T0T1D6_9PSEU</name>
<dbReference type="EMBL" id="PVTF01000007">
    <property type="protein sequence ID" value="PRY39474.1"/>
    <property type="molecule type" value="Genomic_DNA"/>
</dbReference>
<dbReference type="PROSITE" id="PS51257">
    <property type="entry name" value="PROKAR_LIPOPROTEIN"/>
    <property type="match status" value="1"/>
</dbReference>
<proteinExistence type="predicted"/>
<gene>
    <name evidence="2" type="ORF">CLV43_10757</name>
</gene>
<comment type="caution">
    <text evidence="2">The sequence shown here is derived from an EMBL/GenBank/DDBJ whole genome shotgun (WGS) entry which is preliminary data.</text>
</comment>
<sequence>MRRTTALCALLLALTACTAQAEPGPVFDDEGKADITCLGHQPAAPGARYSDEGMRRSDEVLPLLRYYTAHGRKPFCDGAGASADDKAWAELYVRLGADRANVSSIVD</sequence>
<keyword evidence="1" id="KW-0732">Signal</keyword>